<dbReference type="Proteomes" id="UP000245728">
    <property type="component" value="Chromosome"/>
</dbReference>
<gene>
    <name evidence="2" type="ORF">HMF8227_00590</name>
</gene>
<sequence length="182" mass="20672">MLLLRFKLRKLFIVLLGSLLAGCHDAPPASPMCRVLPDLLEPNSGPARCLIKVDQRLIAIGDPQLEQLYLPGGNNQGRETAQCAAHRHTWQQTGFNVAVGRSLGVNDDGEQVFECLLNDYLGEEFHQLPVPEWAKPEIDSMLLTDPFELQPHQWHNPDRLVQVRTWFNQARARLPNQHQNSR</sequence>
<reference evidence="2 3" key="1">
    <citation type="submission" date="2018-05" db="EMBL/GenBank/DDBJ databases">
        <title>Salinimonas sp. HMF8227 Genome sequencing and assembly.</title>
        <authorList>
            <person name="Kang H."/>
            <person name="Kang J."/>
            <person name="Cha I."/>
            <person name="Kim H."/>
            <person name="Joh K."/>
        </authorList>
    </citation>
    <scope>NUCLEOTIDE SEQUENCE [LARGE SCALE GENOMIC DNA]</scope>
    <source>
        <strain evidence="2 3">HMF8227</strain>
    </source>
</reference>
<name>A0A2S2E0D3_9ALTE</name>
<dbReference type="RefSeq" id="WP_109338756.1">
    <property type="nucleotide sequence ID" value="NZ_CP029347.1"/>
</dbReference>
<dbReference type="OrthoDB" id="6322268at2"/>
<dbReference type="AlphaFoldDB" id="A0A2S2E0D3"/>
<protein>
    <recommendedName>
        <fullName evidence="4">Nudix hydrolase domain-containing protein</fullName>
    </recommendedName>
</protein>
<evidence type="ECO:0000313" key="3">
    <source>
        <dbReference type="Proteomes" id="UP000245728"/>
    </source>
</evidence>
<keyword evidence="1" id="KW-0732">Signal</keyword>
<evidence type="ECO:0008006" key="4">
    <source>
        <dbReference type="Google" id="ProtNLM"/>
    </source>
</evidence>
<dbReference type="InterPro" id="IPR015797">
    <property type="entry name" value="NUDIX_hydrolase-like_dom_sf"/>
</dbReference>
<accession>A0A2S2E0D3</accession>
<dbReference type="PROSITE" id="PS51257">
    <property type="entry name" value="PROKAR_LIPOPROTEIN"/>
    <property type="match status" value="1"/>
</dbReference>
<feature type="signal peptide" evidence="1">
    <location>
        <begin position="1"/>
        <end position="26"/>
    </location>
</feature>
<evidence type="ECO:0000313" key="2">
    <source>
        <dbReference type="EMBL" id="AWL11086.1"/>
    </source>
</evidence>
<dbReference type="KEGG" id="salh:HMF8227_00590"/>
<feature type="chain" id="PRO_5015753471" description="Nudix hydrolase domain-containing protein" evidence="1">
    <location>
        <begin position="27"/>
        <end position="182"/>
    </location>
</feature>
<evidence type="ECO:0000256" key="1">
    <source>
        <dbReference type="SAM" id="SignalP"/>
    </source>
</evidence>
<dbReference type="Gene3D" id="3.90.79.10">
    <property type="entry name" value="Nucleoside Triphosphate Pyrophosphohydrolase"/>
    <property type="match status" value="1"/>
</dbReference>
<organism evidence="2 3">
    <name type="scientific">Saliniradius amylolyticus</name>
    <dbReference type="NCBI Taxonomy" id="2183582"/>
    <lineage>
        <taxon>Bacteria</taxon>
        <taxon>Pseudomonadati</taxon>
        <taxon>Pseudomonadota</taxon>
        <taxon>Gammaproteobacteria</taxon>
        <taxon>Alteromonadales</taxon>
        <taxon>Alteromonadaceae</taxon>
        <taxon>Saliniradius</taxon>
    </lineage>
</organism>
<dbReference type="EMBL" id="CP029347">
    <property type="protein sequence ID" value="AWL11086.1"/>
    <property type="molecule type" value="Genomic_DNA"/>
</dbReference>
<dbReference type="SUPFAM" id="SSF55811">
    <property type="entry name" value="Nudix"/>
    <property type="match status" value="1"/>
</dbReference>
<proteinExistence type="predicted"/>
<keyword evidence="3" id="KW-1185">Reference proteome</keyword>